<protein>
    <submittedName>
        <fullName evidence="1">Uncharacterized protein</fullName>
    </submittedName>
</protein>
<evidence type="ECO:0000313" key="2">
    <source>
        <dbReference type="Proteomes" id="UP000000305"/>
    </source>
</evidence>
<name>E9GZD0_DAPPU</name>
<dbReference type="InParanoid" id="E9GZD0"/>
<gene>
    <name evidence="1" type="ORF">DAPPUDRAFT_250847</name>
</gene>
<dbReference type="KEGG" id="dpx:DAPPUDRAFT_250847"/>
<proteinExistence type="predicted"/>
<reference evidence="1 2" key="1">
    <citation type="journal article" date="2011" name="Science">
        <title>The ecoresponsive genome of Daphnia pulex.</title>
        <authorList>
            <person name="Colbourne J.K."/>
            <person name="Pfrender M.E."/>
            <person name="Gilbert D."/>
            <person name="Thomas W.K."/>
            <person name="Tucker A."/>
            <person name="Oakley T.H."/>
            <person name="Tokishita S."/>
            <person name="Aerts A."/>
            <person name="Arnold G.J."/>
            <person name="Basu M.K."/>
            <person name="Bauer D.J."/>
            <person name="Caceres C.E."/>
            <person name="Carmel L."/>
            <person name="Casola C."/>
            <person name="Choi J.H."/>
            <person name="Detter J.C."/>
            <person name="Dong Q."/>
            <person name="Dusheyko S."/>
            <person name="Eads B.D."/>
            <person name="Frohlich T."/>
            <person name="Geiler-Samerotte K.A."/>
            <person name="Gerlach D."/>
            <person name="Hatcher P."/>
            <person name="Jogdeo S."/>
            <person name="Krijgsveld J."/>
            <person name="Kriventseva E.V."/>
            <person name="Kultz D."/>
            <person name="Laforsch C."/>
            <person name="Lindquist E."/>
            <person name="Lopez J."/>
            <person name="Manak J.R."/>
            <person name="Muller J."/>
            <person name="Pangilinan J."/>
            <person name="Patwardhan R.P."/>
            <person name="Pitluck S."/>
            <person name="Pritham E.J."/>
            <person name="Rechtsteiner A."/>
            <person name="Rho M."/>
            <person name="Rogozin I.B."/>
            <person name="Sakarya O."/>
            <person name="Salamov A."/>
            <person name="Schaack S."/>
            <person name="Shapiro H."/>
            <person name="Shiga Y."/>
            <person name="Skalitzky C."/>
            <person name="Smith Z."/>
            <person name="Souvorov A."/>
            <person name="Sung W."/>
            <person name="Tang Z."/>
            <person name="Tsuchiya D."/>
            <person name="Tu H."/>
            <person name="Vos H."/>
            <person name="Wang M."/>
            <person name="Wolf Y.I."/>
            <person name="Yamagata H."/>
            <person name="Yamada T."/>
            <person name="Ye Y."/>
            <person name="Shaw J.R."/>
            <person name="Andrews J."/>
            <person name="Crease T.J."/>
            <person name="Tang H."/>
            <person name="Lucas S.M."/>
            <person name="Robertson H.M."/>
            <person name="Bork P."/>
            <person name="Koonin E.V."/>
            <person name="Zdobnov E.M."/>
            <person name="Grigoriev I.V."/>
            <person name="Lynch M."/>
            <person name="Boore J.L."/>
        </authorList>
    </citation>
    <scope>NUCLEOTIDE SEQUENCE [LARGE SCALE GENOMIC DNA]</scope>
</reference>
<evidence type="ECO:0000313" key="1">
    <source>
        <dbReference type="EMBL" id="EFX75130.1"/>
    </source>
</evidence>
<dbReference type="HOGENOM" id="CLU_2673619_0_0_1"/>
<sequence>MSYGNSGNCLVQTLHITEEKIVSHKSLMFSDFQIIQTGFEMRALYMDISSRLLPKSTYLAERHIQTALEANSATG</sequence>
<dbReference type="Proteomes" id="UP000000305">
    <property type="component" value="Unassembled WGS sequence"/>
</dbReference>
<organism evidence="1 2">
    <name type="scientific">Daphnia pulex</name>
    <name type="common">Water flea</name>
    <dbReference type="NCBI Taxonomy" id="6669"/>
    <lineage>
        <taxon>Eukaryota</taxon>
        <taxon>Metazoa</taxon>
        <taxon>Ecdysozoa</taxon>
        <taxon>Arthropoda</taxon>
        <taxon>Crustacea</taxon>
        <taxon>Branchiopoda</taxon>
        <taxon>Diplostraca</taxon>
        <taxon>Cladocera</taxon>
        <taxon>Anomopoda</taxon>
        <taxon>Daphniidae</taxon>
        <taxon>Daphnia</taxon>
    </lineage>
</organism>
<keyword evidence="2" id="KW-1185">Reference proteome</keyword>
<dbReference type="EMBL" id="GL732577">
    <property type="protein sequence ID" value="EFX75130.1"/>
    <property type="molecule type" value="Genomic_DNA"/>
</dbReference>
<dbReference type="AlphaFoldDB" id="E9GZD0"/>
<accession>E9GZD0</accession>